<comment type="cofactor">
    <cofactor evidence="1 12">
        <name>[4Fe-4S] cluster</name>
        <dbReference type="ChEBI" id="CHEBI:49883"/>
    </cofactor>
</comment>
<dbReference type="Gene3D" id="3.30.1330.90">
    <property type="entry name" value="D-3-phosphoglycerate dehydrogenase, domain 3"/>
    <property type="match status" value="1"/>
</dbReference>
<dbReference type="PANTHER" id="PTHR30182:SF12">
    <property type="entry name" value="L-SERINE DEHYDRATASE, BETA CHAIN-RELATED"/>
    <property type="match status" value="1"/>
</dbReference>
<evidence type="ECO:0000256" key="2">
    <source>
        <dbReference type="ARBA" id="ARBA00004742"/>
    </source>
</evidence>
<evidence type="ECO:0000313" key="15">
    <source>
        <dbReference type="Proteomes" id="UP001596113"/>
    </source>
</evidence>
<dbReference type="PIRSF" id="PIRSF036692">
    <property type="entry name" value="SDH_B"/>
    <property type="match status" value="1"/>
</dbReference>
<proteinExistence type="inferred from homology"/>
<comment type="caution">
    <text evidence="14">The sequence shown here is derived from an EMBL/GenBank/DDBJ whole genome shotgun (WGS) entry which is preliminary data.</text>
</comment>
<keyword evidence="4 11" id="KW-0312">Gluconeogenesis</keyword>
<evidence type="ECO:0000256" key="6">
    <source>
        <dbReference type="ARBA" id="ARBA00022723"/>
    </source>
</evidence>
<evidence type="ECO:0000256" key="10">
    <source>
        <dbReference type="ARBA" id="ARBA00049406"/>
    </source>
</evidence>
<keyword evidence="5 11" id="KW-0004">4Fe-4S</keyword>
<comment type="similarity">
    <text evidence="3 11 12">Belongs to the iron-sulfur dependent L-serine dehydratase family.</text>
</comment>
<name>A0ABW0HWV0_9BACL</name>
<evidence type="ECO:0000256" key="9">
    <source>
        <dbReference type="ARBA" id="ARBA00023239"/>
    </source>
</evidence>
<evidence type="ECO:0000256" key="12">
    <source>
        <dbReference type="RuleBase" id="RU366059"/>
    </source>
</evidence>
<dbReference type="NCBIfam" id="TIGR00719">
    <property type="entry name" value="sda_beta"/>
    <property type="match status" value="1"/>
</dbReference>
<evidence type="ECO:0000313" key="14">
    <source>
        <dbReference type="EMBL" id="MFC5404838.1"/>
    </source>
</evidence>
<dbReference type="SUPFAM" id="SSF143548">
    <property type="entry name" value="Serine metabolism enzymes domain"/>
    <property type="match status" value="1"/>
</dbReference>
<dbReference type="Pfam" id="PF03315">
    <property type="entry name" value="SDH_beta"/>
    <property type="match status" value="1"/>
</dbReference>
<keyword evidence="7 11" id="KW-0408">Iron</keyword>
<evidence type="ECO:0000259" key="13">
    <source>
        <dbReference type="PROSITE" id="PS51671"/>
    </source>
</evidence>
<evidence type="ECO:0000256" key="5">
    <source>
        <dbReference type="ARBA" id="ARBA00022485"/>
    </source>
</evidence>
<accession>A0ABW0HWV0</accession>
<dbReference type="InterPro" id="IPR051318">
    <property type="entry name" value="Fe-S_L-Ser"/>
</dbReference>
<evidence type="ECO:0000256" key="1">
    <source>
        <dbReference type="ARBA" id="ARBA00001966"/>
    </source>
</evidence>
<dbReference type="Pfam" id="PF01842">
    <property type="entry name" value="ACT"/>
    <property type="match status" value="1"/>
</dbReference>
<evidence type="ECO:0000256" key="8">
    <source>
        <dbReference type="ARBA" id="ARBA00023014"/>
    </source>
</evidence>
<evidence type="ECO:0000256" key="4">
    <source>
        <dbReference type="ARBA" id="ARBA00022432"/>
    </source>
</evidence>
<evidence type="ECO:0000256" key="3">
    <source>
        <dbReference type="ARBA" id="ARBA00008636"/>
    </source>
</evidence>
<dbReference type="InterPro" id="IPR045865">
    <property type="entry name" value="ACT-like_dom_sf"/>
</dbReference>
<keyword evidence="15" id="KW-1185">Reference proteome</keyword>
<dbReference type="Gene3D" id="3.30.70.260">
    <property type="match status" value="1"/>
</dbReference>
<dbReference type="SUPFAM" id="SSF55021">
    <property type="entry name" value="ACT-like"/>
    <property type="match status" value="1"/>
</dbReference>
<evidence type="ECO:0000256" key="11">
    <source>
        <dbReference type="PIRNR" id="PIRNR036692"/>
    </source>
</evidence>
<evidence type="ECO:0000256" key="7">
    <source>
        <dbReference type="ARBA" id="ARBA00023004"/>
    </source>
</evidence>
<protein>
    <recommendedName>
        <fullName evidence="11">L-serine deaminase</fullName>
    </recommendedName>
</protein>
<dbReference type="Proteomes" id="UP001596113">
    <property type="component" value="Unassembled WGS sequence"/>
</dbReference>
<dbReference type="EMBL" id="JBHSMI010000028">
    <property type="protein sequence ID" value="MFC5404838.1"/>
    <property type="molecule type" value="Genomic_DNA"/>
</dbReference>
<dbReference type="CDD" id="cd04903">
    <property type="entry name" value="ACT_LSD"/>
    <property type="match status" value="1"/>
</dbReference>
<gene>
    <name evidence="14" type="primary">sdaAB</name>
    <name evidence="14" type="ORF">ACFPOF_19025</name>
</gene>
<dbReference type="InterPro" id="IPR005131">
    <property type="entry name" value="Ser_deHydtase_bsu"/>
</dbReference>
<dbReference type="RefSeq" id="WP_378135488.1">
    <property type="nucleotide sequence ID" value="NZ_JBHSMI010000028.1"/>
</dbReference>
<comment type="catalytic activity">
    <reaction evidence="10 11 12">
        <text>L-serine = pyruvate + NH4(+)</text>
        <dbReference type="Rhea" id="RHEA:19169"/>
        <dbReference type="ChEBI" id="CHEBI:15361"/>
        <dbReference type="ChEBI" id="CHEBI:28938"/>
        <dbReference type="ChEBI" id="CHEBI:33384"/>
        <dbReference type="EC" id="4.3.1.17"/>
    </reaction>
</comment>
<keyword evidence="9 11" id="KW-0456">Lyase</keyword>
<reference evidence="15" key="1">
    <citation type="journal article" date="2019" name="Int. J. Syst. Evol. Microbiol.">
        <title>The Global Catalogue of Microorganisms (GCM) 10K type strain sequencing project: providing services to taxonomists for standard genome sequencing and annotation.</title>
        <authorList>
            <consortium name="The Broad Institute Genomics Platform"/>
            <consortium name="The Broad Institute Genome Sequencing Center for Infectious Disease"/>
            <person name="Wu L."/>
            <person name="Ma J."/>
        </authorList>
    </citation>
    <scope>NUCLEOTIDE SEQUENCE [LARGE SCALE GENOMIC DNA]</scope>
    <source>
        <strain evidence="15">CGMCC 1.18575</strain>
    </source>
</reference>
<keyword evidence="8 11" id="KW-0411">Iron-sulfur</keyword>
<dbReference type="GO" id="GO:0003941">
    <property type="term" value="F:L-serine ammonia-lyase activity"/>
    <property type="evidence" value="ECO:0007669"/>
    <property type="project" value="UniProtKB-EC"/>
</dbReference>
<dbReference type="PROSITE" id="PS51671">
    <property type="entry name" value="ACT"/>
    <property type="match status" value="1"/>
</dbReference>
<dbReference type="PANTHER" id="PTHR30182">
    <property type="entry name" value="L-SERINE DEHYDRATASE"/>
    <property type="match status" value="1"/>
</dbReference>
<organism evidence="14 15">
    <name type="scientific">Cohnella soli</name>
    <dbReference type="NCBI Taxonomy" id="425005"/>
    <lineage>
        <taxon>Bacteria</taxon>
        <taxon>Bacillati</taxon>
        <taxon>Bacillota</taxon>
        <taxon>Bacilli</taxon>
        <taxon>Bacillales</taxon>
        <taxon>Paenibacillaceae</taxon>
        <taxon>Cohnella</taxon>
    </lineage>
</organism>
<feature type="domain" description="ACT" evidence="13">
    <location>
        <begin position="148"/>
        <end position="220"/>
    </location>
</feature>
<keyword evidence="6 11" id="KW-0479">Metal-binding</keyword>
<dbReference type="InterPro" id="IPR029009">
    <property type="entry name" value="ASB_dom_sf"/>
</dbReference>
<dbReference type="InterPro" id="IPR004643">
    <property type="entry name" value="Fe-S_L-Ser_bsu"/>
</dbReference>
<comment type="pathway">
    <text evidence="2 11">Carbohydrate biosynthesis; gluconeogenesis.</text>
</comment>
<sequence length="222" mass="23209">MRFKNVFSIIGPVMVGPSSSHTAGAVRIGRVARQLLGRTPDQAVITLYGSFAETYSGHGTDLAIVGGLLNMDTDDDRIPEAFSEAEKAGMRFELRRGTGTAPHPNFVKIEAAADGKEISVSGASIGGGNIEIHTMNDFAAGCSGYYPTLVIAHDDQVGVLASITAAASDAGLNIGFMNVDRKERQGAALTVVECDRRPDGALLDALSSLPHIHGVSVVDLTS</sequence>
<dbReference type="InterPro" id="IPR002912">
    <property type="entry name" value="ACT_dom"/>
</dbReference>